<dbReference type="Proteomes" id="UP001243298">
    <property type="component" value="Unassembled WGS sequence"/>
</dbReference>
<dbReference type="RefSeq" id="WP_071002331.1">
    <property type="nucleotide sequence ID" value="NZ_PGFT01000001.1"/>
</dbReference>
<dbReference type="EMBL" id="PGFT01000001">
    <property type="protein sequence ID" value="MDH4903988.1"/>
    <property type="molecule type" value="Genomic_DNA"/>
</dbReference>
<gene>
    <name evidence="2" type="ORF">CUR83_02660</name>
</gene>
<proteinExistence type="predicted"/>
<keyword evidence="1" id="KW-0472">Membrane</keyword>
<reference evidence="2 3" key="1">
    <citation type="submission" date="2017-11" db="EMBL/GenBank/DDBJ databases">
        <title>Whole genome sequencing of Psychrobacter pocilloporae S6-60T(=JCM 31058T=LMG 29157T).</title>
        <authorList>
            <person name="Das S.K."/>
        </authorList>
    </citation>
    <scope>NUCLEOTIDE SEQUENCE [LARGE SCALE GENOMIC DNA]</scope>
    <source>
        <strain evidence="2 3">S6-60</strain>
    </source>
</reference>
<comment type="caution">
    <text evidence="2">The sequence shown here is derived from an EMBL/GenBank/DDBJ whole genome shotgun (WGS) entry which is preliminary data.</text>
</comment>
<keyword evidence="1" id="KW-1133">Transmembrane helix</keyword>
<protein>
    <submittedName>
        <fullName evidence="2">Uncharacterized protein</fullName>
    </submittedName>
</protein>
<keyword evidence="1" id="KW-0812">Transmembrane</keyword>
<sequence>MSSFWQELIINLGGNAVLGGLIIYLGKIYLERIGRKEQAAIDERLKRLEQDHEKLLTKNEHFHQISQQTYSQS</sequence>
<feature type="transmembrane region" description="Helical" evidence="1">
    <location>
        <begin position="12"/>
        <end position="30"/>
    </location>
</feature>
<organism evidence="2 3">
    <name type="scientific">Psychrobacter pocilloporae</name>
    <dbReference type="NCBI Taxonomy" id="1775882"/>
    <lineage>
        <taxon>Bacteria</taxon>
        <taxon>Pseudomonadati</taxon>
        <taxon>Pseudomonadota</taxon>
        <taxon>Gammaproteobacteria</taxon>
        <taxon>Moraxellales</taxon>
        <taxon>Moraxellaceae</taxon>
        <taxon>Psychrobacter</taxon>
    </lineage>
</organism>
<accession>A0ABT6IQ84</accession>
<evidence type="ECO:0000256" key="1">
    <source>
        <dbReference type="SAM" id="Phobius"/>
    </source>
</evidence>
<name>A0ABT6IQ84_9GAMM</name>
<evidence type="ECO:0000313" key="2">
    <source>
        <dbReference type="EMBL" id="MDH4903988.1"/>
    </source>
</evidence>
<evidence type="ECO:0000313" key="3">
    <source>
        <dbReference type="Proteomes" id="UP001243298"/>
    </source>
</evidence>
<keyword evidence="3" id="KW-1185">Reference proteome</keyword>